<feature type="domain" description="DUF7136" evidence="1">
    <location>
        <begin position="42"/>
        <end position="101"/>
    </location>
</feature>
<accession>A0ABR1SBP0</accession>
<dbReference type="Proteomes" id="UP001396898">
    <property type="component" value="Unassembled WGS sequence"/>
</dbReference>
<dbReference type="InterPro" id="IPR055560">
    <property type="entry name" value="DUF7136"/>
</dbReference>
<evidence type="ECO:0000313" key="3">
    <source>
        <dbReference type="Proteomes" id="UP001396898"/>
    </source>
</evidence>
<comment type="caution">
    <text evidence="2">The sequence shown here is derived from an EMBL/GenBank/DDBJ whole genome shotgun (WGS) entry which is preliminary data.</text>
</comment>
<sequence length="123" mass="13788">MPASIIDSRDCSYVEHSFCERFLFALFFALRWVESANAARTLPADVQFDFIFPRNNETYAPTQLFPLVFGVNNLDAVWPLKCPFVSSVQSITEVSDTRPSWMRQSAGYEPSLITDAVGDGPGQ</sequence>
<reference evidence="2 3" key="1">
    <citation type="submission" date="2023-01" db="EMBL/GenBank/DDBJ databases">
        <title>Analysis of 21 Apiospora genomes using comparative genomics revels a genus with tremendous synthesis potential of carbohydrate active enzymes and secondary metabolites.</title>
        <authorList>
            <person name="Sorensen T."/>
        </authorList>
    </citation>
    <scope>NUCLEOTIDE SEQUENCE [LARGE SCALE GENOMIC DNA]</scope>
    <source>
        <strain evidence="2 3">CBS 20057</strain>
    </source>
</reference>
<gene>
    <name evidence="2" type="ORF">PG991_005538</name>
</gene>
<dbReference type="Pfam" id="PF23584">
    <property type="entry name" value="DUF7136"/>
    <property type="match status" value="1"/>
</dbReference>
<evidence type="ECO:0000313" key="2">
    <source>
        <dbReference type="EMBL" id="KAK8028482.1"/>
    </source>
</evidence>
<name>A0ABR1SBP0_9PEZI</name>
<keyword evidence="3" id="KW-1185">Reference proteome</keyword>
<dbReference type="EMBL" id="JAQQWI010000007">
    <property type="protein sequence ID" value="KAK8028482.1"/>
    <property type="molecule type" value="Genomic_DNA"/>
</dbReference>
<organism evidence="2 3">
    <name type="scientific">Apiospora marii</name>
    <dbReference type="NCBI Taxonomy" id="335849"/>
    <lineage>
        <taxon>Eukaryota</taxon>
        <taxon>Fungi</taxon>
        <taxon>Dikarya</taxon>
        <taxon>Ascomycota</taxon>
        <taxon>Pezizomycotina</taxon>
        <taxon>Sordariomycetes</taxon>
        <taxon>Xylariomycetidae</taxon>
        <taxon>Amphisphaeriales</taxon>
        <taxon>Apiosporaceae</taxon>
        <taxon>Apiospora</taxon>
    </lineage>
</organism>
<protein>
    <recommendedName>
        <fullName evidence="1">DUF7136 domain-containing protein</fullName>
    </recommendedName>
</protein>
<evidence type="ECO:0000259" key="1">
    <source>
        <dbReference type="Pfam" id="PF23584"/>
    </source>
</evidence>
<proteinExistence type="predicted"/>